<evidence type="ECO:0000313" key="1">
    <source>
        <dbReference type="EMBL" id="KKM04270.1"/>
    </source>
</evidence>
<reference evidence="1" key="1">
    <citation type="journal article" date="2015" name="Nature">
        <title>Complex archaea that bridge the gap between prokaryotes and eukaryotes.</title>
        <authorList>
            <person name="Spang A."/>
            <person name="Saw J.H."/>
            <person name="Jorgensen S.L."/>
            <person name="Zaremba-Niedzwiedzka K."/>
            <person name="Martijn J."/>
            <person name="Lind A.E."/>
            <person name="van Eijk R."/>
            <person name="Schleper C."/>
            <person name="Guy L."/>
            <person name="Ettema T.J."/>
        </authorList>
    </citation>
    <scope>NUCLEOTIDE SEQUENCE</scope>
</reference>
<gene>
    <name evidence="1" type="ORF">LCGC14_1765900</name>
</gene>
<name>A0A0F9GZQ8_9ZZZZ</name>
<proteinExistence type="predicted"/>
<protein>
    <submittedName>
        <fullName evidence="1">Uncharacterized protein</fullName>
    </submittedName>
</protein>
<organism evidence="1">
    <name type="scientific">marine sediment metagenome</name>
    <dbReference type="NCBI Taxonomy" id="412755"/>
    <lineage>
        <taxon>unclassified sequences</taxon>
        <taxon>metagenomes</taxon>
        <taxon>ecological metagenomes</taxon>
    </lineage>
</organism>
<dbReference type="AlphaFoldDB" id="A0A0F9GZQ8"/>
<comment type="caution">
    <text evidence="1">The sequence shown here is derived from an EMBL/GenBank/DDBJ whole genome shotgun (WGS) entry which is preliminary data.</text>
</comment>
<dbReference type="EMBL" id="LAZR01016491">
    <property type="protein sequence ID" value="KKM04270.1"/>
    <property type="molecule type" value="Genomic_DNA"/>
</dbReference>
<accession>A0A0F9GZQ8</accession>
<sequence>MGKIKEQLEEAGYDYAIAVATQAEIEAGAACGQLSIITEDNKDE</sequence>